<evidence type="ECO:0000313" key="2">
    <source>
        <dbReference type="EMBL" id="MBD8528122.1"/>
    </source>
</evidence>
<evidence type="ECO:0008006" key="4">
    <source>
        <dbReference type="Google" id="ProtNLM"/>
    </source>
</evidence>
<organism evidence="2 3">
    <name type="scientific">Pseudomarimonas arenosa</name>
    <dbReference type="NCBI Taxonomy" id="2774145"/>
    <lineage>
        <taxon>Bacteria</taxon>
        <taxon>Pseudomonadati</taxon>
        <taxon>Pseudomonadota</taxon>
        <taxon>Gammaproteobacteria</taxon>
        <taxon>Lysobacterales</taxon>
        <taxon>Lysobacteraceae</taxon>
        <taxon>Pseudomarimonas</taxon>
    </lineage>
</organism>
<feature type="transmembrane region" description="Helical" evidence="1">
    <location>
        <begin position="158"/>
        <end position="185"/>
    </location>
</feature>
<feature type="transmembrane region" description="Helical" evidence="1">
    <location>
        <begin position="124"/>
        <end position="146"/>
    </location>
</feature>
<feature type="transmembrane region" description="Helical" evidence="1">
    <location>
        <begin position="72"/>
        <end position="93"/>
    </location>
</feature>
<dbReference type="AlphaFoldDB" id="A0AAW3ZSY0"/>
<protein>
    <recommendedName>
        <fullName evidence="4">Glycerophosphoryl diester phosphodiesterase membrane domain-containing protein</fullName>
    </recommendedName>
</protein>
<evidence type="ECO:0000313" key="3">
    <source>
        <dbReference type="Proteomes" id="UP000613768"/>
    </source>
</evidence>
<keyword evidence="3" id="KW-1185">Reference proteome</keyword>
<sequence>MISEPFFPDQPSEVGPLIERSFRLWRRAWSSCFLPLLLPAMLALLPGLLFSATRIAPTAGFQVDSEVMARPSYWLLWALIFVVSVGGQLLAVLRLQQRATAQPQSIRQNLEQVLRRLPAATGAYLIYFLFLAVCLAPWIAHLVWLIGQPFSADALGLFLLSTVLLWIIPTWFSLAGVFFLFAAGLEGCAALASLRRSLALIRRHWWHTSAVIGVVLLAYTGILLVALPLIMSLAMGVSYFRHGPEALLNLQWLTGFELMFAPIHAISLSLILATGLVCYHDLIAREHR</sequence>
<accession>A0AAW3ZSY0</accession>
<comment type="caution">
    <text evidence="2">The sequence shown here is derived from an EMBL/GenBank/DDBJ whole genome shotgun (WGS) entry which is preliminary data.</text>
</comment>
<reference evidence="2 3" key="1">
    <citation type="submission" date="2020-09" db="EMBL/GenBank/DDBJ databases">
        <title>Pseudoxanthomonas sp. CAU 1598 isolated from sand of Yaerae Beach.</title>
        <authorList>
            <person name="Kim W."/>
        </authorList>
    </citation>
    <scope>NUCLEOTIDE SEQUENCE [LARGE SCALE GENOMIC DNA]</scope>
    <source>
        <strain evidence="2 3">CAU 1598</strain>
    </source>
</reference>
<feature type="transmembrane region" description="Helical" evidence="1">
    <location>
        <begin position="259"/>
        <end position="279"/>
    </location>
</feature>
<feature type="transmembrane region" description="Helical" evidence="1">
    <location>
        <begin position="206"/>
        <end position="239"/>
    </location>
</feature>
<dbReference type="EMBL" id="JACYTR010000085">
    <property type="protein sequence ID" value="MBD8528122.1"/>
    <property type="molecule type" value="Genomic_DNA"/>
</dbReference>
<name>A0AAW3ZSY0_9GAMM</name>
<gene>
    <name evidence="2" type="ORF">IFO71_20430</name>
</gene>
<feature type="transmembrane region" description="Helical" evidence="1">
    <location>
        <begin position="28"/>
        <end position="52"/>
    </location>
</feature>
<keyword evidence="1" id="KW-1133">Transmembrane helix</keyword>
<proteinExistence type="predicted"/>
<dbReference type="Proteomes" id="UP000613768">
    <property type="component" value="Unassembled WGS sequence"/>
</dbReference>
<keyword evidence="1" id="KW-0812">Transmembrane</keyword>
<keyword evidence="1" id="KW-0472">Membrane</keyword>
<dbReference type="RefSeq" id="WP_192031542.1">
    <property type="nucleotide sequence ID" value="NZ_JACYTR010000085.1"/>
</dbReference>
<evidence type="ECO:0000256" key="1">
    <source>
        <dbReference type="SAM" id="Phobius"/>
    </source>
</evidence>